<dbReference type="InterPro" id="IPR001436">
    <property type="entry name" value="Alpha-crystallin/sHSP_animal"/>
</dbReference>
<gene>
    <name evidence="2" type="ORF">OESDEN_20685</name>
</gene>
<dbReference type="EMBL" id="KN603862">
    <property type="protein sequence ID" value="KHJ79663.1"/>
    <property type="molecule type" value="Genomic_DNA"/>
</dbReference>
<dbReference type="InterPro" id="IPR002068">
    <property type="entry name" value="A-crystallin/Hsp20_dom"/>
</dbReference>
<dbReference type="Pfam" id="PF00011">
    <property type="entry name" value="HSP20"/>
    <property type="match status" value="1"/>
</dbReference>
<dbReference type="AlphaFoldDB" id="A0A0B1S2W6"/>
<organism evidence="2 3">
    <name type="scientific">Oesophagostomum dentatum</name>
    <name type="common">Nodular worm</name>
    <dbReference type="NCBI Taxonomy" id="61180"/>
    <lineage>
        <taxon>Eukaryota</taxon>
        <taxon>Metazoa</taxon>
        <taxon>Ecdysozoa</taxon>
        <taxon>Nematoda</taxon>
        <taxon>Chromadorea</taxon>
        <taxon>Rhabditida</taxon>
        <taxon>Rhabditina</taxon>
        <taxon>Rhabditomorpha</taxon>
        <taxon>Strongyloidea</taxon>
        <taxon>Strongylidae</taxon>
        <taxon>Oesophagostomum</taxon>
    </lineage>
</organism>
<sequence>MSVDVEHAKQWDWPLTPDDFITVVDDATHFEVDLDVKSFKKEEVKVETIEDLVNIHLDHEAKDDDPMNVARNIIRQV</sequence>
<reference evidence="2 3" key="1">
    <citation type="submission" date="2014-03" db="EMBL/GenBank/DDBJ databases">
        <title>Draft genome of the hookworm Oesophagostomum dentatum.</title>
        <authorList>
            <person name="Mitreva M."/>
        </authorList>
    </citation>
    <scope>NUCLEOTIDE SEQUENCE [LARGE SCALE GENOMIC DNA]</scope>
    <source>
        <strain evidence="2 3">OD-Hann</strain>
    </source>
</reference>
<dbReference type="GO" id="GO:0009408">
    <property type="term" value="P:response to heat"/>
    <property type="evidence" value="ECO:0007669"/>
    <property type="project" value="TreeGrafter"/>
</dbReference>
<dbReference type="GO" id="GO:0042026">
    <property type="term" value="P:protein refolding"/>
    <property type="evidence" value="ECO:0007669"/>
    <property type="project" value="TreeGrafter"/>
</dbReference>
<dbReference type="Proteomes" id="UP000053660">
    <property type="component" value="Unassembled WGS sequence"/>
</dbReference>
<dbReference type="GO" id="GO:0005634">
    <property type="term" value="C:nucleus"/>
    <property type="evidence" value="ECO:0007669"/>
    <property type="project" value="TreeGrafter"/>
</dbReference>
<dbReference type="GO" id="GO:0005737">
    <property type="term" value="C:cytoplasm"/>
    <property type="evidence" value="ECO:0007669"/>
    <property type="project" value="TreeGrafter"/>
</dbReference>
<dbReference type="GO" id="GO:0051082">
    <property type="term" value="F:unfolded protein binding"/>
    <property type="evidence" value="ECO:0007669"/>
    <property type="project" value="TreeGrafter"/>
</dbReference>
<protein>
    <recommendedName>
        <fullName evidence="1">SHSP domain-containing protein</fullName>
    </recommendedName>
</protein>
<feature type="domain" description="SHSP" evidence="1">
    <location>
        <begin position="24"/>
        <end position="65"/>
    </location>
</feature>
<dbReference type="SUPFAM" id="SSF49764">
    <property type="entry name" value="HSP20-like chaperones"/>
    <property type="match status" value="1"/>
</dbReference>
<accession>A0A0B1S2W6</accession>
<evidence type="ECO:0000313" key="2">
    <source>
        <dbReference type="EMBL" id="KHJ79663.1"/>
    </source>
</evidence>
<proteinExistence type="predicted"/>
<dbReference type="OrthoDB" id="1431247at2759"/>
<dbReference type="InterPro" id="IPR008978">
    <property type="entry name" value="HSP20-like_chaperone"/>
</dbReference>
<dbReference type="Gene3D" id="2.60.40.790">
    <property type="match status" value="1"/>
</dbReference>
<name>A0A0B1S2W6_OESDE</name>
<evidence type="ECO:0000313" key="3">
    <source>
        <dbReference type="Proteomes" id="UP000053660"/>
    </source>
</evidence>
<dbReference type="PANTHER" id="PTHR45640">
    <property type="entry name" value="HEAT SHOCK PROTEIN HSP-12.2-RELATED"/>
    <property type="match status" value="1"/>
</dbReference>
<dbReference type="PANTHER" id="PTHR45640:SF35">
    <property type="entry name" value="HEAT SHOCK PROTEIN HSP-12.2"/>
    <property type="match status" value="1"/>
</dbReference>
<keyword evidence="3" id="KW-1185">Reference proteome</keyword>
<evidence type="ECO:0000259" key="1">
    <source>
        <dbReference type="Pfam" id="PF00011"/>
    </source>
</evidence>